<keyword evidence="2" id="KW-1185">Reference proteome</keyword>
<protein>
    <submittedName>
        <fullName evidence="1">L-rhamnose mutarotase</fullName>
    </submittedName>
</protein>
<dbReference type="GO" id="GO:0016857">
    <property type="term" value="F:racemase and epimerase activity, acting on carbohydrates and derivatives"/>
    <property type="evidence" value="ECO:0007669"/>
    <property type="project" value="InterPro"/>
</dbReference>
<organism evidence="1 2">
    <name type="scientific">Schumannella soli</name>
    <dbReference type="NCBI Taxonomy" id="2590779"/>
    <lineage>
        <taxon>Bacteria</taxon>
        <taxon>Bacillati</taxon>
        <taxon>Actinomycetota</taxon>
        <taxon>Actinomycetes</taxon>
        <taxon>Micrococcales</taxon>
        <taxon>Microbacteriaceae</taxon>
        <taxon>Schumannella</taxon>
    </lineage>
</organism>
<dbReference type="OrthoDB" id="9799608at2"/>
<accession>A0A506XVG2</accession>
<dbReference type="Proteomes" id="UP000316252">
    <property type="component" value="Unassembled WGS sequence"/>
</dbReference>
<evidence type="ECO:0000313" key="2">
    <source>
        <dbReference type="Proteomes" id="UP000316252"/>
    </source>
</evidence>
<dbReference type="Pfam" id="PF05336">
    <property type="entry name" value="rhaM"/>
    <property type="match status" value="1"/>
</dbReference>
<dbReference type="InterPro" id="IPR011008">
    <property type="entry name" value="Dimeric_a/b-barrel"/>
</dbReference>
<sequence>MSRVCFRLRVRPELVDEYRERHRAVPDEMLREIAASGRRDYTIFLADDGELVGVFTVDDLAASTAYLAASPIATAWEAESAHYFLDLDGRPDQGMRVLDEVFSLDDQLTRSTAS</sequence>
<proteinExistence type="predicted"/>
<dbReference type="Gene3D" id="3.30.70.100">
    <property type="match status" value="1"/>
</dbReference>
<dbReference type="GO" id="GO:0019301">
    <property type="term" value="P:rhamnose catabolic process"/>
    <property type="evidence" value="ECO:0007669"/>
    <property type="project" value="TreeGrafter"/>
</dbReference>
<dbReference type="RefSeq" id="WP_141164734.1">
    <property type="nucleotide sequence ID" value="NZ_VHQG01000005.1"/>
</dbReference>
<evidence type="ECO:0000313" key="1">
    <source>
        <dbReference type="EMBL" id="TPW74156.1"/>
    </source>
</evidence>
<dbReference type="InterPro" id="IPR008000">
    <property type="entry name" value="Rham/fucose_mutarotase"/>
</dbReference>
<dbReference type="EMBL" id="VHQG01000005">
    <property type="protein sequence ID" value="TPW74156.1"/>
    <property type="molecule type" value="Genomic_DNA"/>
</dbReference>
<gene>
    <name evidence="1" type="ORF">FJ657_16105</name>
</gene>
<dbReference type="AlphaFoldDB" id="A0A506XVG2"/>
<dbReference type="PANTHER" id="PTHR34389:SF2">
    <property type="entry name" value="L-RHAMNOSE MUTAROTASE"/>
    <property type="match status" value="1"/>
</dbReference>
<dbReference type="SUPFAM" id="SSF54909">
    <property type="entry name" value="Dimeric alpha+beta barrel"/>
    <property type="match status" value="1"/>
</dbReference>
<name>A0A506XVG2_9MICO</name>
<dbReference type="PANTHER" id="PTHR34389">
    <property type="entry name" value="L-RHAMNOSE MUTAROTASE"/>
    <property type="match status" value="1"/>
</dbReference>
<reference evidence="1 2" key="1">
    <citation type="submission" date="2019-06" db="EMBL/GenBank/DDBJ databases">
        <authorList>
            <person name="Li F."/>
        </authorList>
    </citation>
    <scope>NUCLEOTIDE SEQUENCE [LARGE SCALE GENOMIC DNA]</scope>
    <source>
        <strain evidence="1 2">10F1D-1</strain>
    </source>
</reference>
<comment type="caution">
    <text evidence="1">The sequence shown here is derived from an EMBL/GenBank/DDBJ whole genome shotgun (WGS) entry which is preliminary data.</text>
</comment>